<dbReference type="AlphaFoldDB" id="A0A8J2QVI0"/>
<keyword evidence="2" id="KW-1185">Reference proteome</keyword>
<dbReference type="EMBL" id="CAKASE010000056">
    <property type="protein sequence ID" value="CAG9566101.1"/>
    <property type="molecule type" value="Genomic_DNA"/>
</dbReference>
<dbReference type="OrthoDB" id="7492431at2759"/>
<accession>A0A8J2QVI0</accession>
<sequence>MDHCRQRKVCANHADELAPLGYPRWTFHQCVVSGVFHATAVVTRRCRLSPDYMAQIPPEATVPREDLHQPEG</sequence>
<organism evidence="1 2">
    <name type="scientific">Danaus chrysippus</name>
    <name type="common">African queen</name>
    <dbReference type="NCBI Taxonomy" id="151541"/>
    <lineage>
        <taxon>Eukaryota</taxon>
        <taxon>Metazoa</taxon>
        <taxon>Ecdysozoa</taxon>
        <taxon>Arthropoda</taxon>
        <taxon>Hexapoda</taxon>
        <taxon>Insecta</taxon>
        <taxon>Pterygota</taxon>
        <taxon>Neoptera</taxon>
        <taxon>Endopterygota</taxon>
        <taxon>Lepidoptera</taxon>
        <taxon>Glossata</taxon>
        <taxon>Ditrysia</taxon>
        <taxon>Papilionoidea</taxon>
        <taxon>Nymphalidae</taxon>
        <taxon>Danainae</taxon>
        <taxon>Danaini</taxon>
        <taxon>Danaina</taxon>
        <taxon>Danaus</taxon>
        <taxon>Anosia</taxon>
    </lineage>
</organism>
<name>A0A8J2QVI0_9NEOP</name>
<proteinExistence type="predicted"/>
<comment type="caution">
    <text evidence="1">The sequence shown here is derived from an EMBL/GenBank/DDBJ whole genome shotgun (WGS) entry which is preliminary data.</text>
</comment>
<protein>
    <submittedName>
        <fullName evidence="1">(African queen) hypothetical protein</fullName>
    </submittedName>
</protein>
<evidence type="ECO:0000313" key="2">
    <source>
        <dbReference type="Proteomes" id="UP000789524"/>
    </source>
</evidence>
<gene>
    <name evidence="1" type="ORF">DCHRY22_LOCUS6822</name>
</gene>
<reference evidence="1" key="1">
    <citation type="submission" date="2021-09" db="EMBL/GenBank/DDBJ databases">
        <authorList>
            <person name="Martin H S."/>
        </authorList>
    </citation>
    <scope>NUCLEOTIDE SEQUENCE</scope>
</reference>
<evidence type="ECO:0000313" key="1">
    <source>
        <dbReference type="EMBL" id="CAG9566101.1"/>
    </source>
</evidence>
<dbReference type="Proteomes" id="UP000789524">
    <property type="component" value="Unassembled WGS sequence"/>
</dbReference>